<dbReference type="PANTHER" id="PTHR30055">
    <property type="entry name" value="HTH-TYPE TRANSCRIPTIONAL REGULATOR RUTR"/>
    <property type="match status" value="1"/>
</dbReference>
<dbReference type="EMBL" id="JAMQOL010000048">
    <property type="protein sequence ID" value="MCM4082443.1"/>
    <property type="molecule type" value="Genomic_DNA"/>
</dbReference>
<protein>
    <submittedName>
        <fullName evidence="7">TetR/AcrR family transcriptional regulator</fullName>
    </submittedName>
</protein>
<dbReference type="PRINTS" id="PR00455">
    <property type="entry name" value="HTHTETR"/>
</dbReference>
<evidence type="ECO:0000256" key="4">
    <source>
        <dbReference type="PROSITE-ProRule" id="PRU00335"/>
    </source>
</evidence>
<evidence type="ECO:0000259" key="6">
    <source>
        <dbReference type="PROSITE" id="PS50977"/>
    </source>
</evidence>
<dbReference type="SUPFAM" id="SSF46689">
    <property type="entry name" value="Homeodomain-like"/>
    <property type="match status" value="1"/>
</dbReference>
<proteinExistence type="predicted"/>
<evidence type="ECO:0000256" key="1">
    <source>
        <dbReference type="ARBA" id="ARBA00023015"/>
    </source>
</evidence>
<dbReference type="Pfam" id="PF00440">
    <property type="entry name" value="TetR_N"/>
    <property type="match status" value="1"/>
</dbReference>
<gene>
    <name evidence="7" type="ORF">LXN57_33235</name>
</gene>
<feature type="DNA-binding region" description="H-T-H motif" evidence="4">
    <location>
        <begin position="33"/>
        <end position="52"/>
    </location>
</feature>
<dbReference type="Gene3D" id="1.10.357.10">
    <property type="entry name" value="Tetracycline Repressor, domain 2"/>
    <property type="match status" value="1"/>
</dbReference>
<keyword evidence="8" id="KW-1185">Reference proteome</keyword>
<dbReference type="InterPro" id="IPR001647">
    <property type="entry name" value="HTH_TetR"/>
</dbReference>
<evidence type="ECO:0000313" key="7">
    <source>
        <dbReference type="EMBL" id="MCM4082443.1"/>
    </source>
</evidence>
<feature type="compositionally biased region" description="Basic and acidic residues" evidence="5">
    <location>
        <begin position="91"/>
        <end position="106"/>
    </location>
</feature>
<dbReference type="Proteomes" id="UP001523216">
    <property type="component" value="Unassembled WGS sequence"/>
</dbReference>
<dbReference type="RefSeq" id="WP_251802174.1">
    <property type="nucleotide sequence ID" value="NZ_JAMQOL010000048.1"/>
</dbReference>
<accession>A0ABT0YA86</accession>
<dbReference type="InterPro" id="IPR009057">
    <property type="entry name" value="Homeodomain-like_sf"/>
</dbReference>
<dbReference type="PANTHER" id="PTHR30055:SF234">
    <property type="entry name" value="HTH-TYPE TRANSCRIPTIONAL REGULATOR BETI"/>
    <property type="match status" value="1"/>
</dbReference>
<reference evidence="7 8" key="1">
    <citation type="submission" date="2022-06" db="EMBL/GenBank/DDBJ databases">
        <title>Actinoplanes abujensis sp. nov., isolated from Nigerian arid soil.</title>
        <authorList>
            <person name="Ding P."/>
        </authorList>
    </citation>
    <scope>NUCLEOTIDE SEQUENCE [LARGE SCALE GENOMIC DNA]</scope>
    <source>
        <strain evidence="8">TRM88002</strain>
    </source>
</reference>
<evidence type="ECO:0000256" key="2">
    <source>
        <dbReference type="ARBA" id="ARBA00023125"/>
    </source>
</evidence>
<evidence type="ECO:0000313" key="8">
    <source>
        <dbReference type="Proteomes" id="UP001523216"/>
    </source>
</evidence>
<name>A0ABT0YA86_9ACTN</name>
<evidence type="ECO:0000256" key="5">
    <source>
        <dbReference type="SAM" id="MobiDB-lite"/>
    </source>
</evidence>
<dbReference type="InterPro" id="IPR050109">
    <property type="entry name" value="HTH-type_TetR-like_transc_reg"/>
</dbReference>
<sequence length="428" mass="45560">MRISRMEQQARTRRAVLTAARAEFAERGYSEAKIDRIAERAELTRGAVYSNFPSKRALYLAVLLDGAEPARTRDPSAPPAEHTRSHGQAAEQKRAMEPADEQERAAGHAAEQEPAAGSTAEREHISGLLPATERNDPGRVNQRSPAAELEALDVPGAVEAFARVWLERLPLAYDDNTAGRLRARSLTGVFDDDERGRAALAQLTWLEALLLAVALESCRARGAGRRVRLAELILTMLHGAATLAETAPGFGDAFDVAGACRHLAGLDVADEWNPPYLPYVAPARPVAEAWVSPGAVADELSGRSFEVGDGVVVLLGAGRLGSAEDAVRSARPGEVVIIAVVTDDPAETGALVRLRLNDLATMLRQIFGPAFRPSLRLVLDESGALASAMGATPAFDTETSVRIKNGEIVARSDGRGAGHATAIARETP</sequence>
<comment type="caution">
    <text evidence="7">The sequence shown here is derived from an EMBL/GenBank/DDBJ whole genome shotgun (WGS) entry which is preliminary data.</text>
</comment>
<evidence type="ECO:0000256" key="3">
    <source>
        <dbReference type="ARBA" id="ARBA00023163"/>
    </source>
</evidence>
<dbReference type="PROSITE" id="PS50977">
    <property type="entry name" value="HTH_TETR_2"/>
    <property type="match status" value="1"/>
</dbReference>
<feature type="compositionally biased region" description="Low complexity" evidence="5">
    <location>
        <begin position="107"/>
        <end position="117"/>
    </location>
</feature>
<keyword evidence="3" id="KW-0804">Transcription</keyword>
<feature type="domain" description="HTH tetR-type" evidence="6">
    <location>
        <begin position="10"/>
        <end position="70"/>
    </location>
</feature>
<keyword evidence="2 4" id="KW-0238">DNA-binding</keyword>
<keyword evidence="1" id="KW-0805">Transcription regulation</keyword>
<feature type="region of interest" description="Disordered" evidence="5">
    <location>
        <begin position="70"/>
        <end position="122"/>
    </location>
</feature>
<organism evidence="7 8">
    <name type="scientific">Paractinoplanes hotanensis</name>
    <dbReference type="NCBI Taxonomy" id="2906497"/>
    <lineage>
        <taxon>Bacteria</taxon>
        <taxon>Bacillati</taxon>
        <taxon>Actinomycetota</taxon>
        <taxon>Actinomycetes</taxon>
        <taxon>Micromonosporales</taxon>
        <taxon>Micromonosporaceae</taxon>
        <taxon>Paractinoplanes</taxon>
    </lineage>
</organism>